<dbReference type="EMBL" id="JARQZJ010000002">
    <property type="protein sequence ID" value="KAK9870155.1"/>
    <property type="molecule type" value="Genomic_DNA"/>
</dbReference>
<evidence type="ECO:0000313" key="1">
    <source>
        <dbReference type="EMBL" id="KAK9870155.1"/>
    </source>
</evidence>
<organism evidence="1 2">
    <name type="scientific">Henosepilachna vigintioctopunctata</name>
    <dbReference type="NCBI Taxonomy" id="420089"/>
    <lineage>
        <taxon>Eukaryota</taxon>
        <taxon>Metazoa</taxon>
        <taxon>Ecdysozoa</taxon>
        <taxon>Arthropoda</taxon>
        <taxon>Hexapoda</taxon>
        <taxon>Insecta</taxon>
        <taxon>Pterygota</taxon>
        <taxon>Neoptera</taxon>
        <taxon>Endopterygota</taxon>
        <taxon>Coleoptera</taxon>
        <taxon>Polyphaga</taxon>
        <taxon>Cucujiformia</taxon>
        <taxon>Coccinelloidea</taxon>
        <taxon>Coccinellidae</taxon>
        <taxon>Epilachninae</taxon>
        <taxon>Epilachnini</taxon>
        <taxon>Henosepilachna</taxon>
    </lineage>
</organism>
<dbReference type="AlphaFoldDB" id="A0AAW1TQV5"/>
<protein>
    <submittedName>
        <fullName evidence="1">Uncharacterized protein</fullName>
    </submittedName>
</protein>
<proteinExistence type="predicted"/>
<reference evidence="1 2" key="1">
    <citation type="submission" date="2023-03" db="EMBL/GenBank/DDBJ databases">
        <title>Genome insight into feeding habits of ladybird beetles.</title>
        <authorList>
            <person name="Li H.-S."/>
            <person name="Huang Y.-H."/>
            <person name="Pang H."/>
        </authorList>
    </citation>
    <scope>NUCLEOTIDE SEQUENCE [LARGE SCALE GENOMIC DNA]</scope>
    <source>
        <strain evidence="1">SYSU_2023b</strain>
        <tissue evidence="1">Whole body</tissue>
    </source>
</reference>
<name>A0AAW1TQV5_9CUCU</name>
<gene>
    <name evidence="1" type="ORF">WA026_006244</name>
</gene>
<evidence type="ECO:0000313" key="2">
    <source>
        <dbReference type="Proteomes" id="UP001431783"/>
    </source>
</evidence>
<dbReference type="Proteomes" id="UP001431783">
    <property type="component" value="Unassembled WGS sequence"/>
</dbReference>
<accession>A0AAW1TQV5</accession>
<comment type="caution">
    <text evidence="1">The sequence shown here is derived from an EMBL/GenBank/DDBJ whole genome shotgun (WGS) entry which is preliminary data.</text>
</comment>
<sequence length="169" mass="18676">MSSKRNGSVMENATTAQFDGSFGGQITPLSISARRALRPYCLVIHHVTVTSYCCRNPYSRPRLLCRSSRLCCAGLMACLDIRPTAVIKSGCRRCRLRFRLYISSCFWYRFSSFPLALLGVPPGVGLGLLNKTPLEETVPNNRSSNSNSHHLQVISSKHLCLPLLLVACA</sequence>
<keyword evidence="2" id="KW-1185">Reference proteome</keyword>